<dbReference type="RefSeq" id="WP_345080764.1">
    <property type="nucleotide sequence ID" value="NZ_BAABFA010000009.1"/>
</dbReference>
<name>A0ABP8NE39_9BACT</name>
<comment type="caution">
    <text evidence="1">The sequence shown here is derived from an EMBL/GenBank/DDBJ whole genome shotgun (WGS) entry which is preliminary data.</text>
</comment>
<dbReference type="Proteomes" id="UP001500067">
    <property type="component" value="Unassembled WGS sequence"/>
</dbReference>
<dbReference type="EMBL" id="BAABFA010000009">
    <property type="protein sequence ID" value="GAA4464301.1"/>
    <property type="molecule type" value="Genomic_DNA"/>
</dbReference>
<gene>
    <name evidence="1" type="ORF">GCM10023093_14350</name>
</gene>
<protein>
    <submittedName>
        <fullName evidence="1">Uncharacterized protein</fullName>
    </submittedName>
</protein>
<evidence type="ECO:0000313" key="2">
    <source>
        <dbReference type="Proteomes" id="UP001500067"/>
    </source>
</evidence>
<proteinExistence type="predicted"/>
<sequence length="147" mass="16946">MSLFSNFRSFTSYGPIGSYPKFCPQLYSKDKRERSLFLLNSENKRQKFTDKLNHNWDDLLDTLPLVSLDKDRAGYLQVKSLLHISDNDPCYIISDDDSDNTFLPFRDAFKKVDEASFGSLLININASKLFLKPEVVQGHTPRYIGIK</sequence>
<organism evidence="1 2">
    <name type="scientific">Nemorincola caseinilytica</name>
    <dbReference type="NCBI Taxonomy" id="2054315"/>
    <lineage>
        <taxon>Bacteria</taxon>
        <taxon>Pseudomonadati</taxon>
        <taxon>Bacteroidota</taxon>
        <taxon>Chitinophagia</taxon>
        <taxon>Chitinophagales</taxon>
        <taxon>Chitinophagaceae</taxon>
        <taxon>Nemorincola</taxon>
    </lineage>
</organism>
<keyword evidence="2" id="KW-1185">Reference proteome</keyword>
<accession>A0ABP8NE39</accession>
<evidence type="ECO:0000313" key="1">
    <source>
        <dbReference type="EMBL" id="GAA4464301.1"/>
    </source>
</evidence>
<reference evidence="2" key="1">
    <citation type="journal article" date="2019" name="Int. J. Syst. Evol. Microbiol.">
        <title>The Global Catalogue of Microorganisms (GCM) 10K type strain sequencing project: providing services to taxonomists for standard genome sequencing and annotation.</title>
        <authorList>
            <consortium name="The Broad Institute Genomics Platform"/>
            <consortium name="The Broad Institute Genome Sequencing Center for Infectious Disease"/>
            <person name="Wu L."/>
            <person name="Ma J."/>
        </authorList>
    </citation>
    <scope>NUCLEOTIDE SEQUENCE [LARGE SCALE GENOMIC DNA]</scope>
    <source>
        <strain evidence="2">JCM 32105</strain>
    </source>
</reference>